<comment type="subcellular location">
    <subcellularLocation>
        <location evidence="1">Membrane</location>
        <topology evidence="1">Multi-pass membrane protein</topology>
    </subcellularLocation>
</comment>
<accession>A0A1M6THG9</accession>
<feature type="transmembrane region" description="Helical" evidence="5">
    <location>
        <begin position="62"/>
        <end position="79"/>
    </location>
</feature>
<feature type="transmembrane region" description="Helical" evidence="5">
    <location>
        <begin position="118"/>
        <end position="139"/>
    </location>
</feature>
<dbReference type="PANTHER" id="PTHR36974">
    <property type="entry name" value="MEMBRANE PROTEIN-RELATED"/>
    <property type="match status" value="1"/>
</dbReference>
<keyword evidence="4 5" id="KW-0472">Membrane</keyword>
<dbReference type="Pfam" id="PF13564">
    <property type="entry name" value="DoxX_2"/>
    <property type="match status" value="1"/>
</dbReference>
<evidence type="ECO:0000256" key="5">
    <source>
        <dbReference type="SAM" id="Phobius"/>
    </source>
</evidence>
<evidence type="ECO:0000256" key="4">
    <source>
        <dbReference type="ARBA" id="ARBA00023136"/>
    </source>
</evidence>
<keyword evidence="7" id="KW-1185">Reference proteome</keyword>
<evidence type="ECO:0000256" key="2">
    <source>
        <dbReference type="ARBA" id="ARBA00022692"/>
    </source>
</evidence>
<gene>
    <name evidence="6" type="ORF">SAMN05443637_10846</name>
</gene>
<dbReference type="AlphaFoldDB" id="A0A1M6THG9"/>
<evidence type="ECO:0000256" key="3">
    <source>
        <dbReference type="ARBA" id="ARBA00022989"/>
    </source>
</evidence>
<proteinExistence type="predicted"/>
<dbReference type="Proteomes" id="UP000184363">
    <property type="component" value="Unassembled WGS sequence"/>
</dbReference>
<dbReference type="OrthoDB" id="129693at2"/>
<sequence length="155" mass="16156">MPPLIAPTAVTVLALIARRPPLLALRLGIAAMFVVTGAAHFIGMREELIAMVPPWLPAPELLVTITGALELAGAVGVVLPATAPWAAAGLGTLLVAMFPANVHLALTNPDLPFTQQLVPRTVIQLIFLAATTTVVVAYARTRRSASTDAADLIAR</sequence>
<protein>
    <submittedName>
        <fullName evidence="6">Uncharacterized membrane protein</fullName>
    </submittedName>
</protein>
<dbReference type="PANTHER" id="PTHR36974:SF1">
    <property type="entry name" value="DOXX FAMILY MEMBRANE PROTEIN"/>
    <property type="match status" value="1"/>
</dbReference>
<dbReference type="STRING" id="1848.SAMN05443637_10846"/>
<feature type="transmembrane region" description="Helical" evidence="5">
    <location>
        <begin position="86"/>
        <end position="106"/>
    </location>
</feature>
<evidence type="ECO:0000256" key="1">
    <source>
        <dbReference type="ARBA" id="ARBA00004141"/>
    </source>
</evidence>
<dbReference type="RefSeq" id="WP_073457166.1">
    <property type="nucleotide sequence ID" value="NZ_FRAP01000008.1"/>
</dbReference>
<reference evidence="6 7" key="1">
    <citation type="submission" date="2016-11" db="EMBL/GenBank/DDBJ databases">
        <authorList>
            <person name="Jaros S."/>
            <person name="Januszkiewicz K."/>
            <person name="Wedrychowicz H."/>
        </authorList>
    </citation>
    <scope>NUCLEOTIDE SEQUENCE [LARGE SCALE GENOMIC DNA]</scope>
    <source>
        <strain evidence="6 7">DSM 43832</strain>
    </source>
</reference>
<dbReference type="GO" id="GO:0016020">
    <property type="term" value="C:membrane"/>
    <property type="evidence" value="ECO:0007669"/>
    <property type="project" value="UniProtKB-SubCell"/>
</dbReference>
<dbReference type="EMBL" id="FRAP01000008">
    <property type="protein sequence ID" value="SHK56380.1"/>
    <property type="molecule type" value="Genomic_DNA"/>
</dbReference>
<keyword evidence="2 5" id="KW-0812">Transmembrane</keyword>
<feature type="transmembrane region" description="Helical" evidence="5">
    <location>
        <begin position="23"/>
        <end position="42"/>
    </location>
</feature>
<keyword evidence="3 5" id="KW-1133">Transmembrane helix</keyword>
<organism evidence="6 7">
    <name type="scientific">Pseudonocardia thermophila</name>
    <dbReference type="NCBI Taxonomy" id="1848"/>
    <lineage>
        <taxon>Bacteria</taxon>
        <taxon>Bacillati</taxon>
        <taxon>Actinomycetota</taxon>
        <taxon>Actinomycetes</taxon>
        <taxon>Pseudonocardiales</taxon>
        <taxon>Pseudonocardiaceae</taxon>
        <taxon>Pseudonocardia</taxon>
    </lineage>
</organism>
<name>A0A1M6THG9_PSETH</name>
<evidence type="ECO:0000313" key="7">
    <source>
        <dbReference type="Proteomes" id="UP000184363"/>
    </source>
</evidence>
<evidence type="ECO:0000313" key="6">
    <source>
        <dbReference type="EMBL" id="SHK56380.1"/>
    </source>
</evidence>
<dbReference type="InterPro" id="IPR032808">
    <property type="entry name" value="DoxX"/>
</dbReference>